<reference evidence="2" key="1">
    <citation type="journal article" date="2023" name="Nat. Plants">
        <title>Single-cell RNA sequencing provides a high-resolution roadmap for understanding the multicellular compartmentation of specialized metabolism.</title>
        <authorList>
            <person name="Sun S."/>
            <person name="Shen X."/>
            <person name="Li Y."/>
            <person name="Li Y."/>
            <person name="Wang S."/>
            <person name="Li R."/>
            <person name="Zhang H."/>
            <person name="Shen G."/>
            <person name="Guo B."/>
            <person name="Wei J."/>
            <person name="Xu J."/>
            <person name="St-Pierre B."/>
            <person name="Chen S."/>
            <person name="Sun C."/>
        </authorList>
    </citation>
    <scope>NUCLEOTIDE SEQUENCE [LARGE SCALE GENOMIC DNA]</scope>
</reference>
<evidence type="ECO:0000313" key="1">
    <source>
        <dbReference type="EMBL" id="KAI5661777.1"/>
    </source>
</evidence>
<proteinExistence type="predicted"/>
<protein>
    <submittedName>
        <fullName evidence="1">Uncharacterized protein</fullName>
    </submittedName>
</protein>
<dbReference type="Proteomes" id="UP001060085">
    <property type="component" value="Linkage Group LG05"/>
</dbReference>
<dbReference type="EMBL" id="CM044705">
    <property type="protein sequence ID" value="KAI5661777.1"/>
    <property type="molecule type" value="Genomic_DNA"/>
</dbReference>
<name>A0ACC0AMV3_CATRO</name>
<keyword evidence="2" id="KW-1185">Reference proteome</keyword>
<comment type="caution">
    <text evidence="1">The sequence shown here is derived from an EMBL/GenBank/DDBJ whole genome shotgun (WGS) entry which is preliminary data.</text>
</comment>
<accession>A0ACC0AMV3</accession>
<sequence length="123" mass="13924">MKGYFDQLEKLGAPVSHDLATDMILASLTSDYDQFVMHFNMHNMEKSINKLHEMLKQAEQNIRKSTLNVLMVQKGQFKKNKGKGKGKDMTKKGKGKQKPKPKVKPPKEGLQALLGRKEEAKGQ</sequence>
<organism evidence="1 2">
    <name type="scientific">Catharanthus roseus</name>
    <name type="common">Madagascar periwinkle</name>
    <name type="synonym">Vinca rosea</name>
    <dbReference type="NCBI Taxonomy" id="4058"/>
    <lineage>
        <taxon>Eukaryota</taxon>
        <taxon>Viridiplantae</taxon>
        <taxon>Streptophyta</taxon>
        <taxon>Embryophyta</taxon>
        <taxon>Tracheophyta</taxon>
        <taxon>Spermatophyta</taxon>
        <taxon>Magnoliopsida</taxon>
        <taxon>eudicotyledons</taxon>
        <taxon>Gunneridae</taxon>
        <taxon>Pentapetalae</taxon>
        <taxon>asterids</taxon>
        <taxon>lamiids</taxon>
        <taxon>Gentianales</taxon>
        <taxon>Apocynaceae</taxon>
        <taxon>Rauvolfioideae</taxon>
        <taxon>Vinceae</taxon>
        <taxon>Catharanthinae</taxon>
        <taxon>Catharanthus</taxon>
    </lineage>
</organism>
<gene>
    <name evidence="1" type="ORF">M9H77_21100</name>
</gene>
<evidence type="ECO:0000313" key="2">
    <source>
        <dbReference type="Proteomes" id="UP001060085"/>
    </source>
</evidence>